<evidence type="ECO:0000313" key="1">
    <source>
        <dbReference type="EMBL" id="SVE03287.1"/>
    </source>
</evidence>
<proteinExistence type="predicted"/>
<feature type="non-terminal residue" evidence="1">
    <location>
        <position position="51"/>
    </location>
</feature>
<gene>
    <name evidence="1" type="ORF">METZ01_LOCUS456141</name>
</gene>
<accession>A0A383A666</accession>
<dbReference type="AlphaFoldDB" id="A0A383A666"/>
<protein>
    <submittedName>
        <fullName evidence="1">Uncharacterized protein</fullName>
    </submittedName>
</protein>
<dbReference type="EMBL" id="UINC01189547">
    <property type="protein sequence ID" value="SVE03287.1"/>
    <property type="molecule type" value="Genomic_DNA"/>
</dbReference>
<name>A0A383A666_9ZZZZ</name>
<reference evidence="1" key="1">
    <citation type="submission" date="2018-05" db="EMBL/GenBank/DDBJ databases">
        <authorList>
            <person name="Lanie J.A."/>
            <person name="Ng W.-L."/>
            <person name="Kazmierczak K.M."/>
            <person name="Andrzejewski T.M."/>
            <person name="Davidsen T.M."/>
            <person name="Wayne K.J."/>
            <person name="Tettelin H."/>
            <person name="Glass J.I."/>
            <person name="Rusch D."/>
            <person name="Podicherti R."/>
            <person name="Tsui H.-C.T."/>
            <person name="Winkler M.E."/>
        </authorList>
    </citation>
    <scope>NUCLEOTIDE SEQUENCE</scope>
</reference>
<sequence>MQAWLMDMAPLVALARPYPKAQKPAIPALPDEHKIRKSALAELREAGSLSW</sequence>
<organism evidence="1">
    <name type="scientific">marine metagenome</name>
    <dbReference type="NCBI Taxonomy" id="408172"/>
    <lineage>
        <taxon>unclassified sequences</taxon>
        <taxon>metagenomes</taxon>
        <taxon>ecological metagenomes</taxon>
    </lineage>
</organism>